<dbReference type="OrthoDB" id="9776868at2"/>
<evidence type="ECO:0000259" key="10">
    <source>
        <dbReference type="Pfam" id="PF08501"/>
    </source>
</evidence>
<dbReference type="GO" id="GO:0005829">
    <property type="term" value="C:cytosol"/>
    <property type="evidence" value="ECO:0007669"/>
    <property type="project" value="TreeGrafter"/>
</dbReference>
<dbReference type="InterPro" id="IPR006151">
    <property type="entry name" value="Shikm_DH/Glu-tRNA_Rdtase"/>
</dbReference>
<proteinExistence type="inferred from homology"/>
<evidence type="ECO:0000313" key="13">
    <source>
        <dbReference type="Proteomes" id="UP000196536"/>
    </source>
</evidence>
<dbReference type="PANTHER" id="PTHR21089:SF1">
    <property type="entry name" value="BIFUNCTIONAL 3-DEHYDROQUINATE DEHYDRATASE_SHIKIMATE DEHYDROGENASE, CHLOROPLASTIC"/>
    <property type="match status" value="1"/>
</dbReference>
<dbReference type="InterPro" id="IPR041121">
    <property type="entry name" value="SDH_C"/>
</dbReference>
<feature type="domain" description="Shikimate dehydrogenase substrate binding N-terminal" evidence="10">
    <location>
        <begin position="7"/>
        <end position="89"/>
    </location>
</feature>
<feature type="binding site" evidence="8">
    <location>
        <position position="87"/>
    </location>
    <ligand>
        <name>shikimate</name>
        <dbReference type="ChEBI" id="CHEBI:36208"/>
    </ligand>
</feature>
<evidence type="ECO:0000256" key="1">
    <source>
        <dbReference type="ARBA" id="ARBA00004871"/>
    </source>
</evidence>
<evidence type="ECO:0000256" key="5">
    <source>
        <dbReference type="ARBA" id="ARBA00023002"/>
    </source>
</evidence>
<dbReference type="SUPFAM" id="SSF53223">
    <property type="entry name" value="Aminoacid dehydrogenase-like, N-terminal domain"/>
    <property type="match status" value="1"/>
</dbReference>
<evidence type="ECO:0000256" key="3">
    <source>
        <dbReference type="ARBA" id="ARBA00022605"/>
    </source>
</evidence>
<comment type="caution">
    <text evidence="12">The sequence shown here is derived from an EMBL/GenBank/DDBJ whole genome shotgun (WGS) entry which is preliminary data.</text>
</comment>
<keyword evidence="3 8" id="KW-0028">Amino-acid biosynthesis</keyword>
<dbReference type="SUPFAM" id="SSF51735">
    <property type="entry name" value="NAD(P)-binding Rossmann-fold domains"/>
    <property type="match status" value="1"/>
</dbReference>
<comment type="pathway">
    <text evidence="1 8">Metabolic intermediate biosynthesis; chorismate biosynthesis; chorismate from D-erythrose 4-phosphate and phosphoenolpyruvate: step 4/7.</text>
</comment>
<dbReference type="GO" id="GO:0008652">
    <property type="term" value="P:amino acid biosynthetic process"/>
    <property type="evidence" value="ECO:0007669"/>
    <property type="project" value="UniProtKB-KW"/>
</dbReference>
<dbReference type="EC" id="1.1.1.25" evidence="2 8"/>
<dbReference type="RefSeq" id="WP_087621825.1">
    <property type="nucleotide sequence ID" value="NZ_NEXX01000007.1"/>
</dbReference>
<dbReference type="NCBIfam" id="NF001310">
    <property type="entry name" value="PRK00258.1-2"/>
    <property type="match status" value="1"/>
</dbReference>
<comment type="subunit">
    <text evidence="8">Homodimer.</text>
</comment>
<dbReference type="GO" id="GO:0009073">
    <property type="term" value="P:aromatic amino acid family biosynthetic process"/>
    <property type="evidence" value="ECO:0007669"/>
    <property type="project" value="UniProtKB-KW"/>
</dbReference>
<feature type="binding site" evidence="8">
    <location>
        <begin position="150"/>
        <end position="155"/>
    </location>
    <ligand>
        <name>NADP(+)</name>
        <dbReference type="ChEBI" id="CHEBI:58349"/>
    </ligand>
</feature>
<dbReference type="NCBIfam" id="TIGR00507">
    <property type="entry name" value="aroE"/>
    <property type="match status" value="1"/>
</dbReference>
<evidence type="ECO:0000313" key="12">
    <source>
        <dbReference type="EMBL" id="OUY05793.1"/>
    </source>
</evidence>
<feature type="active site" description="Proton acceptor" evidence="8">
    <location>
        <position position="66"/>
    </location>
</feature>
<feature type="binding site" evidence="8">
    <location>
        <position position="212"/>
    </location>
    <ligand>
        <name>shikimate</name>
        <dbReference type="ChEBI" id="CHEBI:36208"/>
    </ligand>
</feature>
<dbReference type="EMBL" id="NEXX01000007">
    <property type="protein sequence ID" value="OUY05793.1"/>
    <property type="molecule type" value="Genomic_DNA"/>
</dbReference>
<reference evidence="12 13" key="1">
    <citation type="submission" date="2017-05" db="EMBL/GenBank/DDBJ databases">
        <title>Acinetobacter populi ANC 5415 (= PBJ7), whole genome shotgun sequencing project.</title>
        <authorList>
            <person name="Nemec A."/>
            <person name="Radolfova-Krizova L."/>
        </authorList>
    </citation>
    <scope>NUCLEOTIDE SEQUENCE [LARGE SCALE GENOMIC DNA]</scope>
    <source>
        <strain evidence="12 13">PBJ7</strain>
    </source>
</reference>
<evidence type="ECO:0000259" key="9">
    <source>
        <dbReference type="Pfam" id="PF01488"/>
    </source>
</evidence>
<organism evidence="12 13">
    <name type="scientific">Acinetobacter populi</name>
    <dbReference type="NCBI Taxonomy" id="1582270"/>
    <lineage>
        <taxon>Bacteria</taxon>
        <taxon>Pseudomonadati</taxon>
        <taxon>Pseudomonadota</taxon>
        <taxon>Gammaproteobacteria</taxon>
        <taxon>Moraxellales</taxon>
        <taxon>Moraxellaceae</taxon>
        <taxon>Acinetobacter</taxon>
    </lineage>
</organism>
<evidence type="ECO:0000256" key="6">
    <source>
        <dbReference type="ARBA" id="ARBA00023141"/>
    </source>
</evidence>
<dbReference type="InterPro" id="IPR036291">
    <property type="entry name" value="NAD(P)-bd_dom_sf"/>
</dbReference>
<protein>
    <recommendedName>
        <fullName evidence="2 8">Shikimate dehydrogenase (NADP(+))</fullName>
        <shortName evidence="8">SDH</shortName>
        <ecNumber evidence="2 8">1.1.1.25</ecNumber>
    </recommendedName>
</protein>
<dbReference type="UniPathway" id="UPA00053">
    <property type="reaction ID" value="UER00087"/>
</dbReference>
<evidence type="ECO:0000256" key="2">
    <source>
        <dbReference type="ARBA" id="ARBA00012962"/>
    </source>
</evidence>
<dbReference type="AlphaFoldDB" id="A0A1Z9YUD9"/>
<feature type="binding site" evidence="8">
    <location>
        <position position="243"/>
    </location>
    <ligand>
        <name>shikimate</name>
        <dbReference type="ChEBI" id="CHEBI:36208"/>
    </ligand>
</feature>
<feature type="binding site" evidence="8">
    <location>
        <position position="210"/>
    </location>
    <ligand>
        <name>NADP(+)</name>
        <dbReference type="ChEBI" id="CHEBI:58349"/>
    </ligand>
</feature>
<dbReference type="Pfam" id="PF01488">
    <property type="entry name" value="Shikimate_DH"/>
    <property type="match status" value="1"/>
</dbReference>
<dbReference type="FunFam" id="3.40.50.10860:FF:000006">
    <property type="entry name" value="Shikimate dehydrogenase (NADP(+))"/>
    <property type="match status" value="1"/>
</dbReference>
<comment type="catalytic activity">
    <reaction evidence="7 8">
        <text>shikimate + NADP(+) = 3-dehydroshikimate + NADPH + H(+)</text>
        <dbReference type="Rhea" id="RHEA:17737"/>
        <dbReference type="ChEBI" id="CHEBI:15378"/>
        <dbReference type="ChEBI" id="CHEBI:16630"/>
        <dbReference type="ChEBI" id="CHEBI:36208"/>
        <dbReference type="ChEBI" id="CHEBI:57783"/>
        <dbReference type="ChEBI" id="CHEBI:58349"/>
        <dbReference type="EC" id="1.1.1.25"/>
    </reaction>
</comment>
<dbReference type="PANTHER" id="PTHR21089">
    <property type="entry name" value="SHIKIMATE DEHYDROGENASE"/>
    <property type="match status" value="1"/>
</dbReference>
<dbReference type="GO" id="GO:0050661">
    <property type="term" value="F:NADP binding"/>
    <property type="evidence" value="ECO:0007669"/>
    <property type="project" value="InterPro"/>
</dbReference>
<feature type="domain" description="SDH C-terminal" evidence="11">
    <location>
        <begin position="236"/>
        <end position="259"/>
    </location>
</feature>
<dbReference type="InterPro" id="IPR022893">
    <property type="entry name" value="Shikimate_DH_fam"/>
</dbReference>
<evidence type="ECO:0000256" key="8">
    <source>
        <dbReference type="HAMAP-Rule" id="MF_00222"/>
    </source>
</evidence>
<dbReference type="GO" id="GO:0019632">
    <property type="term" value="P:shikimate metabolic process"/>
    <property type="evidence" value="ECO:0007669"/>
    <property type="project" value="InterPro"/>
</dbReference>
<keyword evidence="4 8" id="KW-0521">NADP</keyword>
<comment type="function">
    <text evidence="8">Involved in the biosynthesis of the chorismate, which leads to the biosynthesis of aromatic amino acids. Catalyzes the reversible NADPH linked reduction of 3-dehydroshikimate (DHSA) to yield shikimate (SA).</text>
</comment>
<feature type="binding site" evidence="8">
    <location>
        <begin position="126"/>
        <end position="130"/>
    </location>
    <ligand>
        <name>NADP(+)</name>
        <dbReference type="ChEBI" id="CHEBI:58349"/>
    </ligand>
</feature>
<dbReference type="Gene3D" id="3.40.50.720">
    <property type="entry name" value="NAD(P)-binding Rossmann-like Domain"/>
    <property type="match status" value="1"/>
</dbReference>
<dbReference type="HAMAP" id="MF_00222">
    <property type="entry name" value="Shikimate_DH_AroE"/>
    <property type="match status" value="1"/>
</dbReference>
<dbReference type="GO" id="GO:0004764">
    <property type="term" value="F:shikimate 3-dehydrogenase (NADP+) activity"/>
    <property type="evidence" value="ECO:0007669"/>
    <property type="project" value="UniProtKB-UniRule"/>
</dbReference>
<keyword evidence="6 8" id="KW-0057">Aromatic amino acid biosynthesis</keyword>
<keyword evidence="13" id="KW-1185">Reference proteome</keyword>
<dbReference type="GO" id="GO:0009423">
    <property type="term" value="P:chorismate biosynthetic process"/>
    <property type="evidence" value="ECO:0007669"/>
    <property type="project" value="UniProtKB-UniRule"/>
</dbReference>
<feature type="binding site" evidence="8">
    <location>
        <position position="62"/>
    </location>
    <ligand>
        <name>shikimate</name>
        <dbReference type="ChEBI" id="CHEBI:36208"/>
    </ligand>
</feature>
<evidence type="ECO:0000256" key="4">
    <source>
        <dbReference type="ARBA" id="ARBA00022857"/>
    </source>
</evidence>
<dbReference type="Pfam" id="PF18317">
    <property type="entry name" value="SDH_C"/>
    <property type="match status" value="1"/>
</dbReference>
<feature type="binding site" evidence="8">
    <location>
        <begin position="15"/>
        <end position="17"/>
    </location>
    <ligand>
        <name>shikimate</name>
        <dbReference type="ChEBI" id="CHEBI:36208"/>
    </ligand>
</feature>
<keyword evidence="5 8" id="KW-0560">Oxidoreductase</keyword>
<feature type="binding site" evidence="8">
    <location>
        <position position="102"/>
    </location>
    <ligand>
        <name>shikimate</name>
        <dbReference type="ChEBI" id="CHEBI:36208"/>
    </ligand>
</feature>
<dbReference type="InterPro" id="IPR013708">
    <property type="entry name" value="Shikimate_DH-bd_N"/>
</dbReference>
<comment type="similarity">
    <text evidence="8">Belongs to the shikimate dehydrogenase family.</text>
</comment>
<feature type="binding site" evidence="8">
    <location>
        <position position="236"/>
    </location>
    <ligand>
        <name>NADP(+)</name>
        <dbReference type="ChEBI" id="CHEBI:58349"/>
    </ligand>
</feature>
<dbReference type="InterPro" id="IPR011342">
    <property type="entry name" value="Shikimate_DH"/>
</dbReference>
<name>A0A1Z9YUD9_9GAMM</name>
<feature type="binding site" evidence="8">
    <location>
        <position position="78"/>
    </location>
    <ligand>
        <name>NADP(+)</name>
        <dbReference type="ChEBI" id="CHEBI:58349"/>
    </ligand>
</feature>
<sequence length="262" mass="28393">MTKQFAVVGNPIEHSRSPELHHAFAAKTGIDLHYQKILSPLDGFEQTVKQFFGQGGSGLNITVPFKEQAFALCDVLTERAKIAKAVNTLWMENGKLHGDNTDGQGLVVALQAQGWNLQDARILILGAGGATRGVIYPLAQAGVKQIVIANRTLARAEQLIADVQPFVADVQLKALDLNQLNGEFDIIVNATSASLSGDHLQLPQSLTFDAAYEMAYGKDSSFIAEAKARQIPYAEGFSMLVGQAIEAFAIWNGERPNLEDFI</sequence>
<gene>
    <name evidence="8" type="primary">aroE</name>
    <name evidence="12" type="ORF">CAP51_16400</name>
</gene>
<feature type="domain" description="Quinate/shikimate 5-dehydrogenase/glutamyl-tRNA reductase" evidence="9">
    <location>
        <begin position="114"/>
        <end position="194"/>
    </location>
</feature>
<evidence type="ECO:0000256" key="7">
    <source>
        <dbReference type="ARBA" id="ARBA00049442"/>
    </source>
</evidence>
<dbReference type="Pfam" id="PF08501">
    <property type="entry name" value="Shikimate_dh_N"/>
    <property type="match status" value="1"/>
</dbReference>
<dbReference type="CDD" id="cd01065">
    <property type="entry name" value="NAD_bind_Shikimate_DH"/>
    <property type="match status" value="1"/>
</dbReference>
<accession>A0A1Z9YUD9</accession>
<dbReference type="Gene3D" id="3.40.50.10860">
    <property type="entry name" value="Leucine Dehydrogenase, chain A, domain 1"/>
    <property type="match status" value="1"/>
</dbReference>
<evidence type="ECO:0000259" key="11">
    <source>
        <dbReference type="Pfam" id="PF18317"/>
    </source>
</evidence>
<dbReference type="InterPro" id="IPR046346">
    <property type="entry name" value="Aminoacid_DH-like_N_sf"/>
</dbReference>
<dbReference type="Proteomes" id="UP000196536">
    <property type="component" value="Unassembled WGS sequence"/>
</dbReference>